<name>A0A0A9EHY8_ARUDO</name>
<proteinExistence type="predicted"/>
<accession>A0A0A9EHY8</accession>
<protein>
    <submittedName>
        <fullName evidence="1">Uncharacterized protein</fullName>
    </submittedName>
</protein>
<dbReference type="EMBL" id="GBRH01202258">
    <property type="protein sequence ID" value="JAD95637.1"/>
    <property type="molecule type" value="Transcribed_RNA"/>
</dbReference>
<sequence length="188" mass="19221">MPTEGLTTGKGTAEAVPSVEFALDGLFGCDGTAEDESVAGEEINPFATRELRRLESGAAFSAICVDRQPTDGGGGRPGGKGGRAVFGVCVCKVVLSPAALSSDEEAAGGDVKLCESGPLGSRGCVLKLARSPGLFGLNPLFMRPANKLLALVRSELIVVESLGTETSPSWIEGLNSDGLFSCEKLGST</sequence>
<reference evidence="1" key="2">
    <citation type="journal article" date="2015" name="Data Brief">
        <title>Shoot transcriptome of the giant reed, Arundo donax.</title>
        <authorList>
            <person name="Barrero R.A."/>
            <person name="Guerrero F.D."/>
            <person name="Moolhuijzen P."/>
            <person name="Goolsby J.A."/>
            <person name="Tidwell J."/>
            <person name="Bellgard S.E."/>
            <person name="Bellgard M.I."/>
        </authorList>
    </citation>
    <scope>NUCLEOTIDE SEQUENCE</scope>
    <source>
        <tissue evidence="1">Shoot tissue taken approximately 20 cm above the soil surface</tissue>
    </source>
</reference>
<reference evidence="1" key="1">
    <citation type="submission" date="2014-09" db="EMBL/GenBank/DDBJ databases">
        <authorList>
            <person name="Magalhaes I.L.F."/>
            <person name="Oliveira U."/>
            <person name="Santos F.R."/>
            <person name="Vidigal T.H.D.A."/>
            <person name="Brescovit A.D."/>
            <person name="Santos A.J."/>
        </authorList>
    </citation>
    <scope>NUCLEOTIDE SEQUENCE</scope>
    <source>
        <tissue evidence="1">Shoot tissue taken approximately 20 cm above the soil surface</tissue>
    </source>
</reference>
<evidence type="ECO:0000313" key="1">
    <source>
        <dbReference type="EMBL" id="JAD95637.1"/>
    </source>
</evidence>
<organism evidence="1">
    <name type="scientific">Arundo donax</name>
    <name type="common">Giant reed</name>
    <name type="synonym">Donax arundinaceus</name>
    <dbReference type="NCBI Taxonomy" id="35708"/>
    <lineage>
        <taxon>Eukaryota</taxon>
        <taxon>Viridiplantae</taxon>
        <taxon>Streptophyta</taxon>
        <taxon>Embryophyta</taxon>
        <taxon>Tracheophyta</taxon>
        <taxon>Spermatophyta</taxon>
        <taxon>Magnoliopsida</taxon>
        <taxon>Liliopsida</taxon>
        <taxon>Poales</taxon>
        <taxon>Poaceae</taxon>
        <taxon>PACMAD clade</taxon>
        <taxon>Arundinoideae</taxon>
        <taxon>Arundineae</taxon>
        <taxon>Arundo</taxon>
    </lineage>
</organism>
<dbReference type="AlphaFoldDB" id="A0A0A9EHY8"/>